<keyword evidence="2" id="KW-0812">Transmembrane</keyword>
<dbReference type="EMBL" id="LSBH01000003">
    <property type="protein sequence ID" value="OAQ81932.1"/>
    <property type="molecule type" value="Genomic_DNA"/>
</dbReference>
<gene>
    <name evidence="3" type="ORF">VFPBJ_04516</name>
</gene>
<accession>A0A179GVZ8</accession>
<dbReference type="AlphaFoldDB" id="A0A179GVZ8"/>
<evidence type="ECO:0000313" key="4">
    <source>
        <dbReference type="Proteomes" id="UP000078240"/>
    </source>
</evidence>
<feature type="compositionally biased region" description="Basic and acidic residues" evidence="1">
    <location>
        <begin position="168"/>
        <end position="177"/>
    </location>
</feature>
<protein>
    <submittedName>
        <fullName evidence="3">Uncharacterized protein</fullName>
    </submittedName>
</protein>
<reference evidence="3 4" key="1">
    <citation type="submission" date="2016-01" db="EMBL/GenBank/DDBJ databases">
        <title>Biosynthesis of antibiotic leucinostatins and their inhibition on Phytophthora in bio-control Purpureocillium lilacinum.</title>
        <authorList>
            <person name="Wang G."/>
            <person name="Liu Z."/>
            <person name="Lin R."/>
            <person name="Li E."/>
            <person name="Mao Z."/>
            <person name="Ling J."/>
            <person name="Yin W."/>
            <person name="Xie B."/>
        </authorList>
    </citation>
    <scope>NUCLEOTIDE SEQUENCE [LARGE SCALE GENOMIC DNA]</scope>
    <source>
        <strain evidence="3">PLBJ-1</strain>
    </source>
</reference>
<comment type="caution">
    <text evidence="3">The sequence shown here is derived from an EMBL/GenBank/DDBJ whole genome shotgun (WGS) entry which is preliminary data.</text>
</comment>
<name>A0A179GVZ8_PURLI</name>
<dbReference type="Proteomes" id="UP000078240">
    <property type="component" value="Unassembled WGS sequence"/>
</dbReference>
<organism evidence="3 4">
    <name type="scientific">Purpureocillium lilacinum</name>
    <name type="common">Paecilomyces lilacinus</name>
    <dbReference type="NCBI Taxonomy" id="33203"/>
    <lineage>
        <taxon>Eukaryota</taxon>
        <taxon>Fungi</taxon>
        <taxon>Dikarya</taxon>
        <taxon>Ascomycota</taxon>
        <taxon>Pezizomycotina</taxon>
        <taxon>Sordariomycetes</taxon>
        <taxon>Hypocreomycetidae</taxon>
        <taxon>Hypocreales</taxon>
        <taxon>Ophiocordycipitaceae</taxon>
        <taxon>Purpureocillium</taxon>
    </lineage>
</organism>
<feature type="compositionally biased region" description="Basic and acidic residues" evidence="1">
    <location>
        <begin position="132"/>
        <end position="146"/>
    </location>
</feature>
<evidence type="ECO:0000256" key="1">
    <source>
        <dbReference type="SAM" id="MobiDB-lite"/>
    </source>
</evidence>
<keyword evidence="2" id="KW-0472">Membrane</keyword>
<sequence>MAPLNTETEAAPGDAPSSTPIGSRPWVILAIVFGAVCVVGCGAALVHRWYKKSRPYREVAGDHDTQPVMATRTTTPSPTATWPKLSPSLSVRSIHSVVDERQLEMQRAQIIRKSLASRASSRDMSMSQPSRETLRPARDGRESPELHHHHHHHQQQQRQQAQHGKQQSQERDSRDCEQGIDTEDDTPVESPVGMVRDWKRWEAGVQQDSSRSLAYHPSMEELPANDAATAAVRSRGTSPPAQRPLTYPAITEVSLASPFGGRQHPKYSPLSPVGEADNEYTHL</sequence>
<evidence type="ECO:0000256" key="2">
    <source>
        <dbReference type="SAM" id="Phobius"/>
    </source>
</evidence>
<feature type="transmembrane region" description="Helical" evidence="2">
    <location>
        <begin position="26"/>
        <end position="47"/>
    </location>
</feature>
<evidence type="ECO:0000313" key="3">
    <source>
        <dbReference type="EMBL" id="OAQ81932.1"/>
    </source>
</evidence>
<proteinExistence type="predicted"/>
<feature type="compositionally biased region" description="Acidic residues" evidence="1">
    <location>
        <begin position="178"/>
        <end position="187"/>
    </location>
</feature>
<keyword evidence="2" id="KW-1133">Transmembrane helix</keyword>
<feature type="region of interest" description="Disordered" evidence="1">
    <location>
        <begin position="114"/>
        <end position="193"/>
    </location>
</feature>
<feature type="compositionally biased region" description="Low complexity" evidence="1">
    <location>
        <begin position="156"/>
        <end position="167"/>
    </location>
</feature>
<feature type="region of interest" description="Disordered" evidence="1">
    <location>
        <begin position="256"/>
        <end position="283"/>
    </location>
</feature>
<feature type="compositionally biased region" description="Low complexity" evidence="1">
    <location>
        <begin position="114"/>
        <end position="127"/>
    </location>
</feature>